<comment type="caution">
    <text evidence="2">The sequence shown here is derived from an EMBL/GenBank/DDBJ whole genome shotgun (WGS) entry which is preliminary data.</text>
</comment>
<name>A0A956RNE0_UNCEI</name>
<evidence type="ECO:0000313" key="2">
    <source>
        <dbReference type="EMBL" id="MCA9726252.1"/>
    </source>
</evidence>
<reference evidence="2" key="2">
    <citation type="journal article" date="2021" name="Microbiome">
        <title>Successional dynamics and alternative stable states in a saline activated sludge microbial community over 9 years.</title>
        <authorList>
            <person name="Wang Y."/>
            <person name="Ye J."/>
            <person name="Ju F."/>
            <person name="Liu L."/>
            <person name="Boyd J.A."/>
            <person name="Deng Y."/>
            <person name="Parks D.H."/>
            <person name="Jiang X."/>
            <person name="Yin X."/>
            <person name="Woodcroft B.J."/>
            <person name="Tyson G.W."/>
            <person name="Hugenholtz P."/>
            <person name="Polz M.F."/>
            <person name="Zhang T."/>
        </authorList>
    </citation>
    <scope>NUCLEOTIDE SEQUENCE</scope>
    <source>
        <strain evidence="2">HKST-UBA01</strain>
    </source>
</reference>
<protein>
    <submittedName>
        <fullName evidence="2">Cupin domain-containing protein</fullName>
    </submittedName>
</protein>
<gene>
    <name evidence="2" type="ORF">KC729_01110</name>
</gene>
<proteinExistence type="predicted"/>
<feature type="domain" description="Cupin type-2" evidence="1">
    <location>
        <begin position="45"/>
        <end position="108"/>
    </location>
</feature>
<evidence type="ECO:0000313" key="3">
    <source>
        <dbReference type="Proteomes" id="UP000697710"/>
    </source>
</evidence>
<dbReference type="Proteomes" id="UP000697710">
    <property type="component" value="Unassembled WGS sequence"/>
</dbReference>
<dbReference type="PANTHER" id="PTHR40112:SF1">
    <property type="entry name" value="H2HPP ISOMERASE"/>
    <property type="match status" value="1"/>
</dbReference>
<dbReference type="AlphaFoldDB" id="A0A956RNE0"/>
<dbReference type="InterPro" id="IPR013096">
    <property type="entry name" value="Cupin_2"/>
</dbReference>
<dbReference type="InterPro" id="IPR011051">
    <property type="entry name" value="RmlC_Cupin_sf"/>
</dbReference>
<dbReference type="EMBL" id="JAGQHR010000014">
    <property type="protein sequence ID" value="MCA9726252.1"/>
    <property type="molecule type" value="Genomic_DNA"/>
</dbReference>
<dbReference type="Gene3D" id="2.60.120.10">
    <property type="entry name" value="Jelly Rolls"/>
    <property type="match status" value="1"/>
</dbReference>
<organism evidence="2 3">
    <name type="scientific">Eiseniibacteriota bacterium</name>
    <dbReference type="NCBI Taxonomy" id="2212470"/>
    <lineage>
        <taxon>Bacteria</taxon>
        <taxon>Candidatus Eiseniibacteriota</taxon>
    </lineage>
</organism>
<dbReference type="InterPro" id="IPR014710">
    <property type="entry name" value="RmlC-like_jellyroll"/>
</dbReference>
<dbReference type="PANTHER" id="PTHR40112">
    <property type="entry name" value="H2HPP ISOMERASE"/>
    <property type="match status" value="1"/>
</dbReference>
<dbReference type="Pfam" id="PF07883">
    <property type="entry name" value="Cupin_2"/>
    <property type="match status" value="1"/>
</dbReference>
<dbReference type="SUPFAM" id="SSF51182">
    <property type="entry name" value="RmlC-like cupins"/>
    <property type="match status" value="1"/>
</dbReference>
<reference evidence="2" key="1">
    <citation type="submission" date="2020-04" db="EMBL/GenBank/DDBJ databases">
        <authorList>
            <person name="Zhang T."/>
        </authorList>
    </citation>
    <scope>NUCLEOTIDE SEQUENCE</scope>
    <source>
        <strain evidence="2">HKST-UBA01</strain>
    </source>
</reference>
<sequence>MARIGNRILPGRYTLGSWKMQEARDTQQELEHKVITTDRMTVIRCSYKAGSDFPSHFHPQEQITIVEEGTIVFEFEDREVVSVTAGQMIAIPAHVRHATRVPEGQARALNLFLAESRVAGQVRSFQGEQLPLAGVD</sequence>
<evidence type="ECO:0000259" key="1">
    <source>
        <dbReference type="Pfam" id="PF07883"/>
    </source>
</evidence>
<dbReference type="InterPro" id="IPR052535">
    <property type="entry name" value="Bacilysin_H2HPP_isomerase"/>
</dbReference>
<accession>A0A956RNE0</accession>